<dbReference type="SUPFAM" id="SSF53901">
    <property type="entry name" value="Thiolase-like"/>
    <property type="match status" value="2"/>
</dbReference>
<dbReference type="InterPro" id="IPR002155">
    <property type="entry name" value="Thiolase"/>
</dbReference>
<proteinExistence type="predicted"/>
<name>A0A8J7YHC4_9EURY</name>
<dbReference type="GO" id="GO:0016747">
    <property type="term" value="F:acyltransferase activity, transferring groups other than amino-acyl groups"/>
    <property type="evidence" value="ECO:0007669"/>
    <property type="project" value="InterPro"/>
</dbReference>
<feature type="domain" description="Thiolase C-terminal" evidence="3">
    <location>
        <begin position="240"/>
        <end position="385"/>
    </location>
</feature>
<organism evidence="4 5">
    <name type="scientific">Haloarcula salinisoli</name>
    <dbReference type="NCBI Taxonomy" id="2487746"/>
    <lineage>
        <taxon>Archaea</taxon>
        <taxon>Methanobacteriati</taxon>
        <taxon>Methanobacteriota</taxon>
        <taxon>Stenosarchaea group</taxon>
        <taxon>Halobacteria</taxon>
        <taxon>Halobacteriales</taxon>
        <taxon>Haloarculaceae</taxon>
        <taxon>Haloarcula</taxon>
    </lineage>
</organism>
<dbReference type="CDD" id="cd00829">
    <property type="entry name" value="SCP-x_thiolase"/>
    <property type="match status" value="1"/>
</dbReference>
<dbReference type="PIRSF" id="PIRSF000429">
    <property type="entry name" value="Ac-CoA_Ac_transf"/>
    <property type="match status" value="1"/>
</dbReference>
<dbReference type="Pfam" id="PF22691">
    <property type="entry name" value="Thiolase_C_1"/>
    <property type="match status" value="1"/>
</dbReference>
<comment type="caution">
    <text evidence="4">The sequence shown here is derived from an EMBL/GenBank/DDBJ whole genome shotgun (WGS) entry which is preliminary data.</text>
</comment>
<evidence type="ECO:0000259" key="2">
    <source>
        <dbReference type="Pfam" id="PF00108"/>
    </source>
</evidence>
<dbReference type="InterPro" id="IPR055140">
    <property type="entry name" value="Thiolase_C_2"/>
</dbReference>
<dbReference type="PANTHER" id="PTHR42870:SF6">
    <property type="entry name" value="ACETYL-COA C-ACYLTRANSFERASE"/>
    <property type="match status" value="1"/>
</dbReference>
<dbReference type="Proteomes" id="UP000783863">
    <property type="component" value="Unassembled WGS sequence"/>
</dbReference>
<dbReference type="Gene3D" id="3.40.47.10">
    <property type="match status" value="1"/>
</dbReference>
<accession>A0A8J7YHC4</accession>
<reference evidence="4" key="1">
    <citation type="submission" date="2021-06" db="EMBL/GenBank/DDBJ databases">
        <title>Halomicroarcula sp. F24A a new haloarchaeum isolated from saline soil.</title>
        <authorList>
            <person name="Duran-Viseras A."/>
            <person name="Sanchez-Porro C."/>
            <person name="Ventosa A."/>
        </authorList>
    </citation>
    <scope>NUCLEOTIDE SEQUENCE</scope>
    <source>
        <strain evidence="4">F24A</strain>
    </source>
</reference>
<dbReference type="EMBL" id="RKLQ01000007">
    <property type="protein sequence ID" value="MBX0306000.1"/>
    <property type="molecule type" value="Genomic_DNA"/>
</dbReference>
<evidence type="ECO:0000313" key="5">
    <source>
        <dbReference type="Proteomes" id="UP000783863"/>
    </source>
</evidence>
<dbReference type="AlphaFoldDB" id="A0A8J7YHC4"/>
<evidence type="ECO:0000256" key="1">
    <source>
        <dbReference type="ARBA" id="ARBA00023229"/>
    </source>
</evidence>
<dbReference type="PANTHER" id="PTHR42870">
    <property type="entry name" value="ACETYL-COA C-ACETYLTRANSFERASE"/>
    <property type="match status" value="1"/>
</dbReference>
<keyword evidence="5" id="KW-1185">Reference proteome</keyword>
<gene>
    <name evidence="4" type="ORF">EGD98_20340</name>
</gene>
<dbReference type="GO" id="GO:0008299">
    <property type="term" value="P:isoprenoid biosynthetic process"/>
    <property type="evidence" value="ECO:0007669"/>
    <property type="project" value="UniProtKB-KW"/>
</dbReference>
<evidence type="ECO:0000259" key="3">
    <source>
        <dbReference type="Pfam" id="PF22691"/>
    </source>
</evidence>
<protein>
    <submittedName>
        <fullName evidence="4">Thiolase domain-containing protein</fullName>
    </submittedName>
</protein>
<keyword evidence="1" id="KW-0414">Isoprene biosynthesis</keyword>
<dbReference type="Pfam" id="PF00108">
    <property type="entry name" value="Thiolase_N"/>
    <property type="match status" value="1"/>
</dbReference>
<sequence length="388" mass="40096">MPSVRVAGVGLTPFGEHPDRTTRDLFAEAGIEAMSDAEVRADAVDAVYFGNFVGELADGQGHHGPLVAESLGVSAPATRFESACASSGVAVRHAVRAVECGDADVVVVGGAERMTHVGTDEATAMLATAADAIHEVSAGVTFPGAYALMADAYFETYGGSRRDLAHVAVKNHGHALENEYAQFQFEVSVDDVLEAPTVASPLGLLDACPVTDGASALVLVSDEYARDADVEAAVEVTGSGQASDTLALQDRETLSRTPATERAAAEAYRDAGIEAADIDLVEVHDCFTCAEVFALEALGLYDPGEAITAAREGETWRDGQLPVNCSGGLKAKGHPVGATGASQVVEMTRLLRGDHPNSDYVSEASTGVTHSAGGTVASTTVHVLEVAR</sequence>
<dbReference type="InterPro" id="IPR020616">
    <property type="entry name" value="Thiolase_N"/>
</dbReference>
<dbReference type="RefSeq" id="WP_220590196.1">
    <property type="nucleotide sequence ID" value="NZ_RKLQ01000007.1"/>
</dbReference>
<dbReference type="InterPro" id="IPR016039">
    <property type="entry name" value="Thiolase-like"/>
</dbReference>
<feature type="domain" description="Thiolase N-terminal" evidence="2">
    <location>
        <begin position="6"/>
        <end position="222"/>
    </location>
</feature>
<evidence type="ECO:0000313" key="4">
    <source>
        <dbReference type="EMBL" id="MBX0306000.1"/>
    </source>
</evidence>
<dbReference type="NCBIfam" id="NF004720">
    <property type="entry name" value="PRK06064.1"/>
    <property type="match status" value="1"/>
</dbReference>